<name>A0AAE0MFQ2_9PEZI</name>
<sequence length="561" mass="64118">MDPATWVTVGTFAVGAALKAPGVINGVRAIGSSNKDLGELVVDGNRWLSHVEEIKSEMNYLCRRSSSQPRWREQKAAVLEELYLETMRLIRYCKTTMKNLVLYRKRYAKSFRAKLLHWLAMTQRSRTEVFDRRRDECALWMNIARATIFLHANYDAALGDARRSLQGGHGGHGISDGILVQCQYHAQHLRGYVADAERYCRKYPTRMSRHMEKAVDLAIFRKYWSICNDKFLELPKSSLSTVCGASTIGPPSSSEQYERRRLGPSEEVRVKPQPQPPHRDLRTLAREYDRTTEEKGLRRISERPHHSQPRIPTARSHEEPQSLQQKRQQGSHHLAVYNKTTTIQKRASPAARETPEELQRSRSRGRPLSQTRCHPNHPGEDFGENTQDRPSRHRPSSSASSISSRNSSVFSWLSAVESASSSVTRHSDIRPSSPQSRRRGITSSRHNDHKDSQDKRAERKRNTLNQPLPLAKERGRGGGGLSSHHHHHRRHCSEETETGNRGRKSGRKDHDDGARYYPPNAADNKTNARRKAQRVESKSRKDGTKPRRSSTEQRSSRHVSR</sequence>
<dbReference type="Proteomes" id="UP001283341">
    <property type="component" value="Unassembled WGS sequence"/>
</dbReference>
<reference evidence="2" key="2">
    <citation type="submission" date="2023-06" db="EMBL/GenBank/DDBJ databases">
        <authorList>
            <consortium name="Lawrence Berkeley National Laboratory"/>
            <person name="Haridas S."/>
            <person name="Hensen N."/>
            <person name="Bonometti L."/>
            <person name="Westerberg I."/>
            <person name="Brannstrom I.O."/>
            <person name="Guillou S."/>
            <person name="Cros-Aarteil S."/>
            <person name="Calhoun S."/>
            <person name="Kuo A."/>
            <person name="Mondo S."/>
            <person name="Pangilinan J."/>
            <person name="Riley R."/>
            <person name="Labutti K."/>
            <person name="Andreopoulos B."/>
            <person name="Lipzen A."/>
            <person name="Chen C."/>
            <person name="Yanf M."/>
            <person name="Daum C."/>
            <person name="Ng V."/>
            <person name="Clum A."/>
            <person name="Steindorff A."/>
            <person name="Ohm R."/>
            <person name="Martin F."/>
            <person name="Silar P."/>
            <person name="Natvig D."/>
            <person name="Lalanne C."/>
            <person name="Gautier V."/>
            <person name="Ament-Velasquez S.L."/>
            <person name="Kruys A."/>
            <person name="Hutchinson M.I."/>
            <person name="Powell A.J."/>
            <person name="Barry K."/>
            <person name="Miller A.N."/>
            <person name="Grigoriev I.V."/>
            <person name="Debuchy R."/>
            <person name="Gladieux P."/>
            <person name="Thoren M.H."/>
            <person name="Johannesson H."/>
        </authorList>
    </citation>
    <scope>NUCLEOTIDE SEQUENCE</scope>
    <source>
        <strain evidence="2">CBS 118394</strain>
    </source>
</reference>
<feature type="compositionally biased region" description="Basic and acidic residues" evidence="1">
    <location>
        <begin position="533"/>
        <end position="555"/>
    </location>
</feature>
<dbReference type="EMBL" id="JAUEDM010000001">
    <property type="protein sequence ID" value="KAK3330018.1"/>
    <property type="molecule type" value="Genomic_DNA"/>
</dbReference>
<feature type="region of interest" description="Disordered" evidence="1">
    <location>
        <begin position="419"/>
        <end position="561"/>
    </location>
</feature>
<keyword evidence="3" id="KW-1185">Reference proteome</keyword>
<reference evidence="2" key="1">
    <citation type="journal article" date="2023" name="Mol. Phylogenet. Evol.">
        <title>Genome-scale phylogeny and comparative genomics of the fungal order Sordariales.</title>
        <authorList>
            <person name="Hensen N."/>
            <person name="Bonometti L."/>
            <person name="Westerberg I."/>
            <person name="Brannstrom I.O."/>
            <person name="Guillou S."/>
            <person name="Cros-Aarteil S."/>
            <person name="Calhoun S."/>
            <person name="Haridas S."/>
            <person name="Kuo A."/>
            <person name="Mondo S."/>
            <person name="Pangilinan J."/>
            <person name="Riley R."/>
            <person name="LaButti K."/>
            <person name="Andreopoulos B."/>
            <person name="Lipzen A."/>
            <person name="Chen C."/>
            <person name="Yan M."/>
            <person name="Daum C."/>
            <person name="Ng V."/>
            <person name="Clum A."/>
            <person name="Steindorff A."/>
            <person name="Ohm R.A."/>
            <person name="Martin F."/>
            <person name="Silar P."/>
            <person name="Natvig D.O."/>
            <person name="Lalanne C."/>
            <person name="Gautier V."/>
            <person name="Ament-Velasquez S.L."/>
            <person name="Kruys A."/>
            <person name="Hutchinson M.I."/>
            <person name="Powell A.J."/>
            <person name="Barry K."/>
            <person name="Miller A.N."/>
            <person name="Grigoriev I.V."/>
            <person name="Debuchy R."/>
            <person name="Gladieux P."/>
            <person name="Hiltunen Thoren M."/>
            <person name="Johannesson H."/>
        </authorList>
    </citation>
    <scope>NUCLEOTIDE SEQUENCE</scope>
    <source>
        <strain evidence="2">CBS 118394</strain>
    </source>
</reference>
<feature type="region of interest" description="Disordered" evidence="1">
    <location>
        <begin position="245"/>
        <end position="406"/>
    </location>
</feature>
<evidence type="ECO:0000313" key="3">
    <source>
        <dbReference type="Proteomes" id="UP001283341"/>
    </source>
</evidence>
<protein>
    <submittedName>
        <fullName evidence="2">Uncharacterized protein</fullName>
    </submittedName>
</protein>
<organism evidence="2 3">
    <name type="scientific">Apodospora peruviana</name>
    <dbReference type="NCBI Taxonomy" id="516989"/>
    <lineage>
        <taxon>Eukaryota</taxon>
        <taxon>Fungi</taxon>
        <taxon>Dikarya</taxon>
        <taxon>Ascomycota</taxon>
        <taxon>Pezizomycotina</taxon>
        <taxon>Sordariomycetes</taxon>
        <taxon>Sordariomycetidae</taxon>
        <taxon>Sordariales</taxon>
        <taxon>Lasiosphaeriaceae</taxon>
        <taxon>Apodospora</taxon>
    </lineage>
</organism>
<comment type="caution">
    <text evidence="2">The sequence shown here is derived from an EMBL/GenBank/DDBJ whole genome shotgun (WGS) entry which is preliminary data.</text>
</comment>
<feature type="compositionally biased region" description="Polar residues" evidence="1">
    <location>
        <begin position="245"/>
        <end position="255"/>
    </location>
</feature>
<feature type="compositionally biased region" description="Basic and acidic residues" evidence="1">
    <location>
        <begin position="277"/>
        <end position="305"/>
    </location>
</feature>
<feature type="compositionally biased region" description="Basic and acidic residues" evidence="1">
    <location>
        <begin position="256"/>
        <end position="270"/>
    </location>
</feature>
<proteinExistence type="predicted"/>
<evidence type="ECO:0000313" key="2">
    <source>
        <dbReference type="EMBL" id="KAK3330018.1"/>
    </source>
</evidence>
<gene>
    <name evidence="2" type="ORF">B0H66DRAFT_43143</name>
</gene>
<dbReference type="AlphaFoldDB" id="A0AAE0MFQ2"/>
<accession>A0AAE0MFQ2</accession>
<feature type="compositionally biased region" description="Low complexity" evidence="1">
    <location>
        <begin position="396"/>
        <end position="406"/>
    </location>
</feature>
<feature type="compositionally biased region" description="Basic and acidic residues" evidence="1">
    <location>
        <begin position="445"/>
        <end position="461"/>
    </location>
</feature>
<evidence type="ECO:0000256" key="1">
    <source>
        <dbReference type="SAM" id="MobiDB-lite"/>
    </source>
</evidence>